<proteinExistence type="predicted"/>
<dbReference type="Proteomes" id="UP000092743">
    <property type="component" value="Chromosome"/>
</dbReference>
<evidence type="ECO:0000313" key="2">
    <source>
        <dbReference type="Proteomes" id="UP000092743"/>
    </source>
</evidence>
<accession>A0A9W3SDW6</accession>
<evidence type="ECO:0000313" key="1">
    <source>
        <dbReference type="EMBL" id="ANS48820.1"/>
    </source>
</evidence>
<reference evidence="1 2" key="1">
    <citation type="submission" date="2016-04" db="EMBL/GenBank/DDBJ databases">
        <title>High quality genome of the nematocidal Bacillus thuringiensis MYBT18246.</title>
        <authorList>
            <person name="Hollensteiner J."/>
            <person name="Poehlein A."/>
            <person name="Sproeer C."/>
            <person name="Bunk B."/>
            <person name="Rosenstiel P."/>
            <person name="Schulenburg H."/>
            <person name="Liesegang H."/>
        </authorList>
    </citation>
    <scope>NUCLEOTIDE SEQUENCE [LARGE SCALE GENOMIC DNA]</scope>
    <source>
        <strain evidence="1 2">MYBT18246</strain>
    </source>
</reference>
<sequence length="48" mass="5586">MKKEFELEDDNLAQSKFEYEVEIKTPDNLLNILKVSARTGTIELNNED</sequence>
<organism evidence="1 2">
    <name type="scientific">Bacillus thuringiensis</name>
    <dbReference type="NCBI Taxonomy" id="1428"/>
    <lineage>
        <taxon>Bacteria</taxon>
        <taxon>Bacillati</taxon>
        <taxon>Bacillota</taxon>
        <taxon>Bacilli</taxon>
        <taxon>Bacillales</taxon>
        <taxon>Bacillaceae</taxon>
        <taxon>Bacillus</taxon>
        <taxon>Bacillus cereus group</taxon>
    </lineage>
</organism>
<dbReference type="AlphaFoldDB" id="A0A9W3SDW6"/>
<protein>
    <submittedName>
        <fullName evidence="1">Uncharacterized protein</fullName>
    </submittedName>
</protein>
<dbReference type="EMBL" id="CP015350">
    <property type="protein sequence ID" value="ANS48820.1"/>
    <property type="molecule type" value="Genomic_DNA"/>
</dbReference>
<gene>
    <name evidence="1" type="ORF">BT246_34690</name>
</gene>
<name>A0A9W3SDW6_BACTU</name>